<organism evidence="3 4">
    <name type="scientific">Prorocentrum cordatum</name>
    <dbReference type="NCBI Taxonomy" id="2364126"/>
    <lineage>
        <taxon>Eukaryota</taxon>
        <taxon>Sar</taxon>
        <taxon>Alveolata</taxon>
        <taxon>Dinophyceae</taxon>
        <taxon>Prorocentrales</taxon>
        <taxon>Prorocentraceae</taxon>
        <taxon>Prorocentrum</taxon>
    </lineage>
</organism>
<evidence type="ECO:0000313" key="4">
    <source>
        <dbReference type="Proteomes" id="UP001189429"/>
    </source>
</evidence>
<sequence length="222" mass="24324">MPAAPAPAPPPRGAAGAAPAAPAARTRLNSKACAYIPGAAGPGCQGVGGRNGLGEGRVKPRLEPPAVAAPAVDERTTVMMCRVPLFYTRDMLLDLFEAKGLFDHVDFIYVPIKFKTGLGFGYCFVNLTTHEQARTFIRTFDGFDDWESSFSTKACHVRWSDNQGYWPNVFRFQNSSLMGEDVPDFYKPALFSRCVRVPFPGPTKSVRKMRAKKLSADATVEW</sequence>
<feature type="domain" description="Mei2-like C-terminal RNA recognition motif" evidence="2">
    <location>
        <begin position="75"/>
        <end position="165"/>
    </location>
</feature>
<dbReference type="InterPro" id="IPR012677">
    <property type="entry name" value="Nucleotide-bd_a/b_plait_sf"/>
</dbReference>
<evidence type="ECO:0000313" key="3">
    <source>
        <dbReference type="EMBL" id="CAK0873858.1"/>
    </source>
</evidence>
<keyword evidence="4" id="KW-1185">Reference proteome</keyword>
<proteinExistence type="predicted"/>
<dbReference type="InterPro" id="IPR035979">
    <property type="entry name" value="RBD_domain_sf"/>
</dbReference>
<dbReference type="InterPro" id="IPR007201">
    <property type="entry name" value="Mei2-like_Rrm_C"/>
</dbReference>
<dbReference type="EMBL" id="CAUYUJ010017329">
    <property type="protein sequence ID" value="CAK0873858.1"/>
    <property type="molecule type" value="Genomic_DNA"/>
</dbReference>
<dbReference type="Pfam" id="PF04059">
    <property type="entry name" value="RRM_2"/>
    <property type="match status" value="1"/>
</dbReference>
<protein>
    <recommendedName>
        <fullName evidence="2">Mei2-like C-terminal RNA recognition motif domain-containing protein</fullName>
    </recommendedName>
</protein>
<name>A0ABN9VPN9_9DINO</name>
<dbReference type="SUPFAM" id="SSF54928">
    <property type="entry name" value="RNA-binding domain, RBD"/>
    <property type="match status" value="1"/>
</dbReference>
<evidence type="ECO:0000259" key="2">
    <source>
        <dbReference type="Pfam" id="PF04059"/>
    </source>
</evidence>
<reference evidence="3" key="1">
    <citation type="submission" date="2023-10" db="EMBL/GenBank/DDBJ databases">
        <authorList>
            <person name="Chen Y."/>
            <person name="Shah S."/>
            <person name="Dougan E. K."/>
            <person name="Thang M."/>
            <person name="Chan C."/>
        </authorList>
    </citation>
    <scope>NUCLEOTIDE SEQUENCE [LARGE SCALE GENOMIC DNA]</scope>
</reference>
<comment type="caution">
    <text evidence="3">The sequence shown here is derived from an EMBL/GenBank/DDBJ whole genome shotgun (WGS) entry which is preliminary data.</text>
</comment>
<evidence type="ECO:0000256" key="1">
    <source>
        <dbReference type="SAM" id="MobiDB-lite"/>
    </source>
</evidence>
<accession>A0ABN9VPN9</accession>
<feature type="compositionally biased region" description="Pro residues" evidence="1">
    <location>
        <begin position="1"/>
        <end position="12"/>
    </location>
</feature>
<dbReference type="Gene3D" id="3.30.70.330">
    <property type="match status" value="1"/>
</dbReference>
<dbReference type="Proteomes" id="UP001189429">
    <property type="component" value="Unassembled WGS sequence"/>
</dbReference>
<feature type="region of interest" description="Disordered" evidence="1">
    <location>
        <begin position="1"/>
        <end position="21"/>
    </location>
</feature>
<gene>
    <name evidence="3" type="ORF">PCOR1329_LOCUS58943</name>
</gene>